<name>A0A7S3ER21_9EUKA</name>
<organism evidence="1">
    <name type="scientific">Haptolina ericina</name>
    <dbReference type="NCBI Taxonomy" id="156174"/>
    <lineage>
        <taxon>Eukaryota</taxon>
        <taxon>Haptista</taxon>
        <taxon>Haptophyta</taxon>
        <taxon>Prymnesiophyceae</taxon>
        <taxon>Prymnesiales</taxon>
        <taxon>Prymnesiaceae</taxon>
        <taxon>Haptolina</taxon>
    </lineage>
</organism>
<reference evidence="1" key="1">
    <citation type="submission" date="2021-01" db="EMBL/GenBank/DDBJ databases">
        <authorList>
            <person name="Corre E."/>
            <person name="Pelletier E."/>
            <person name="Niang G."/>
            <person name="Scheremetjew M."/>
            <person name="Finn R."/>
            <person name="Kale V."/>
            <person name="Holt S."/>
            <person name="Cochrane G."/>
            <person name="Meng A."/>
            <person name="Brown T."/>
            <person name="Cohen L."/>
        </authorList>
    </citation>
    <scope>NUCLEOTIDE SEQUENCE</scope>
    <source>
        <strain evidence="1">CCMP281</strain>
    </source>
</reference>
<evidence type="ECO:0000313" key="1">
    <source>
        <dbReference type="EMBL" id="CAE0097924.1"/>
    </source>
</evidence>
<proteinExistence type="predicted"/>
<dbReference type="EMBL" id="HBHX01001800">
    <property type="protein sequence ID" value="CAE0097924.1"/>
    <property type="molecule type" value="Transcribed_RNA"/>
</dbReference>
<protein>
    <submittedName>
        <fullName evidence="1">Uncharacterized protein</fullName>
    </submittedName>
</protein>
<accession>A0A7S3ER21</accession>
<gene>
    <name evidence="1" type="ORF">HERI1096_LOCUS1002</name>
</gene>
<dbReference type="AlphaFoldDB" id="A0A7S3ER21"/>
<sequence>MLLGWVITTVSSSATSPLWRDILLSRWQKPPPPLPCTRPIYAATEALIGGPSFLQLHVCVRHEGMRYDFVPLEPNRPSTALALLTGGGVDGVLRCRRVQPRAQPTRWVLLGHTSRRSEEMAAFAQQHCSVLTLSSNNCWTFARALLDYALDESH</sequence>